<dbReference type="InterPro" id="IPR036770">
    <property type="entry name" value="Ankyrin_rpt-contain_sf"/>
</dbReference>
<proteinExistence type="predicted"/>
<feature type="repeat" description="ANK" evidence="3">
    <location>
        <begin position="368"/>
        <end position="400"/>
    </location>
</feature>
<sequence length="489" mass="55204">MLEKGNIAIALVQQGKYNEALAIFEEAYEDHKKILGEDHPHSMMIQRNIGEALKSVGKYDEALKVLKTVYKKQKKVLGPDSPDTILTVNSIGYTLHGQNKLTEALKLLQESLEKCRIVLGPEHPSTLKVINSIAVILTQEKKYGESLKHSREVLKIQEKILGIHHNDTLSTKHNIATALFESGKLDEALKIYKEIRSKEKDSTRPDSLSTKKNMLLILTIQGKLDEALKLSKELLNAQEIVFGKRHKETFLTKISMVEILNRANKSYSAFKILREIFETADDDILNTIGKDKITEWMNGVERETGLLFSVIRRNDPGELQELFDYGRDVNSADKNESTLLHYAAANGHNRIVEVLLKNGADVNLINIKGDTALHEAAANGLLNIVMNLLKFGSMYDVRNNEGATALDLCKNENSRRLLKSVREAFAYAEVGDGRIIHTLNDLQPDELEAVQKTRNKEGKTFFQLIIMQKHKHLPNIVLDIIRGKKIVFK</sequence>
<dbReference type="KEGG" id="nvi:100680518"/>
<reference evidence="4" key="1">
    <citation type="submission" date="2021-01" db="UniProtKB">
        <authorList>
            <consortium name="EnsemblMetazoa"/>
        </authorList>
    </citation>
    <scope>IDENTIFICATION</scope>
</reference>
<organism evidence="4 5">
    <name type="scientific">Nasonia vitripennis</name>
    <name type="common">Parasitic wasp</name>
    <dbReference type="NCBI Taxonomy" id="7425"/>
    <lineage>
        <taxon>Eukaryota</taxon>
        <taxon>Metazoa</taxon>
        <taxon>Ecdysozoa</taxon>
        <taxon>Arthropoda</taxon>
        <taxon>Hexapoda</taxon>
        <taxon>Insecta</taxon>
        <taxon>Pterygota</taxon>
        <taxon>Neoptera</taxon>
        <taxon>Endopterygota</taxon>
        <taxon>Hymenoptera</taxon>
        <taxon>Apocrita</taxon>
        <taxon>Proctotrupomorpha</taxon>
        <taxon>Chalcidoidea</taxon>
        <taxon>Pteromalidae</taxon>
        <taxon>Pteromalinae</taxon>
        <taxon>Nasonia</taxon>
    </lineage>
</organism>
<dbReference type="Pfam" id="PF13374">
    <property type="entry name" value="TPR_10"/>
    <property type="match status" value="1"/>
</dbReference>
<dbReference type="InterPro" id="IPR002110">
    <property type="entry name" value="Ankyrin_rpt"/>
</dbReference>
<dbReference type="OMA" id="FPIEMAS"/>
<name>A0A7M7GMY9_NASVI</name>
<keyword evidence="2" id="KW-0802">TPR repeat</keyword>
<dbReference type="EnsemblMetazoa" id="XM_003427675">
    <property type="protein sequence ID" value="XP_003427723"/>
    <property type="gene ID" value="LOC100680518"/>
</dbReference>
<dbReference type="SMART" id="SM00028">
    <property type="entry name" value="TPR"/>
    <property type="match status" value="5"/>
</dbReference>
<keyword evidence="5" id="KW-1185">Reference proteome</keyword>
<protein>
    <submittedName>
        <fullName evidence="4">Uncharacterized protein</fullName>
    </submittedName>
</protein>
<dbReference type="Gene3D" id="1.25.40.20">
    <property type="entry name" value="Ankyrin repeat-containing domain"/>
    <property type="match status" value="1"/>
</dbReference>
<accession>A0A7M7GMY9</accession>
<feature type="repeat" description="ANK" evidence="3">
    <location>
        <begin position="335"/>
        <end position="367"/>
    </location>
</feature>
<dbReference type="Gene3D" id="1.25.40.10">
    <property type="entry name" value="Tetratricopeptide repeat domain"/>
    <property type="match status" value="1"/>
</dbReference>
<evidence type="ECO:0000313" key="5">
    <source>
        <dbReference type="Proteomes" id="UP000002358"/>
    </source>
</evidence>
<dbReference type="Pfam" id="PF13857">
    <property type="entry name" value="Ank_5"/>
    <property type="match status" value="1"/>
</dbReference>
<evidence type="ECO:0000256" key="3">
    <source>
        <dbReference type="PROSITE-ProRule" id="PRU00023"/>
    </source>
</evidence>
<keyword evidence="3" id="KW-0040">ANK repeat</keyword>
<dbReference type="PANTHER" id="PTHR45641:SF19">
    <property type="entry name" value="NEPHROCYSTIN-3"/>
    <property type="match status" value="1"/>
</dbReference>
<dbReference type="Pfam" id="PF13424">
    <property type="entry name" value="TPR_12"/>
    <property type="match status" value="2"/>
</dbReference>
<gene>
    <name evidence="4" type="primary">100680518</name>
</gene>
<dbReference type="PROSITE" id="PS50088">
    <property type="entry name" value="ANK_REPEAT"/>
    <property type="match status" value="2"/>
</dbReference>
<dbReference type="InterPro" id="IPR019734">
    <property type="entry name" value="TPR_rpt"/>
</dbReference>
<dbReference type="InParanoid" id="A0A7M7GMY9"/>
<dbReference type="SUPFAM" id="SSF48403">
    <property type="entry name" value="Ankyrin repeat"/>
    <property type="match status" value="1"/>
</dbReference>
<dbReference type="InterPro" id="IPR011990">
    <property type="entry name" value="TPR-like_helical_dom_sf"/>
</dbReference>
<dbReference type="SMART" id="SM00248">
    <property type="entry name" value="ANK"/>
    <property type="match status" value="3"/>
</dbReference>
<dbReference type="OrthoDB" id="7616244at2759"/>
<dbReference type="PROSITE" id="PS50297">
    <property type="entry name" value="ANK_REP_REGION"/>
    <property type="match status" value="2"/>
</dbReference>
<evidence type="ECO:0000256" key="1">
    <source>
        <dbReference type="ARBA" id="ARBA00022737"/>
    </source>
</evidence>
<evidence type="ECO:0000313" key="4">
    <source>
        <dbReference type="EnsemblMetazoa" id="XP_003427723"/>
    </source>
</evidence>
<dbReference type="SUPFAM" id="SSF48452">
    <property type="entry name" value="TPR-like"/>
    <property type="match status" value="1"/>
</dbReference>
<evidence type="ECO:0000256" key="2">
    <source>
        <dbReference type="ARBA" id="ARBA00022803"/>
    </source>
</evidence>
<dbReference type="Proteomes" id="UP000002358">
    <property type="component" value="Chromosome 1"/>
</dbReference>
<dbReference type="SMR" id="A0A7M7GMY9"/>
<keyword evidence="1" id="KW-0677">Repeat</keyword>
<dbReference type="AlphaFoldDB" id="A0A7M7GMY9"/>
<dbReference type="PANTHER" id="PTHR45641">
    <property type="entry name" value="TETRATRICOPEPTIDE REPEAT PROTEIN (AFU_ORTHOLOGUE AFUA_6G03870)"/>
    <property type="match status" value="1"/>
</dbReference>